<dbReference type="GO" id="GO:0018996">
    <property type="term" value="P:molting cycle, collagen and cuticulin-based cuticle"/>
    <property type="evidence" value="ECO:0007669"/>
    <property type="project" value="TreeGrafter"/>
</dbReference>
<dbReference type="Proteomes" id="UP000270924">
    <property type="component" value="Unassembled WGS sequence"/>
</dbReference>
<dbReference type="PANTHER" id="PTHR10796">
    <property type="entry name" value="PATCHED-RELATED"/>
    <property type="match status" value="1"/>
</dbReference>
<protein>
    <submittedName>
        <fullName evidence="2">Uncharacterized protein</fullName>
    </submittedName>
</protein>
<evidence type="ECO:0000313" key="3">
    <source>
        <dbReference type="Proteomes" id="UP000270924"/>
    </source>
</evidence>
<keyword evidence="1" id="KW-1133">Transmembrane helix</keyword>
<dbReference type="GO" id="GO:0005886">
    <property type="term" value="C:plasma membrane"/>
    <property type="evidence" value="ECO:0007669"/>
    <property type="project" value="TreeGrafter"/>
</dbReference>
<keyword evidence="1" id="KW-0472">Membrane</keyword>
<proteinExistence type="predicted"/>
<organism evidence="2 3">
    <name type="scientific">Wuchereria bancrofti</name>
    <dbReference type="NCBI Taxonomy" id="6293"/>
    <lineage>
        <taxon>Eukaryota</taxon>
        <taxon>Metazoa</taxon>
        <taxon>Ecdysozoa</taxon>
        <taxon>Nematoda</taxon>
        <taxon>Chromadorea</taxon>
        <taxon>Rhabditida</taxon>
        <taxon>Spirurina</taxon>
        <taxon>Spiruromorpha</taxon>
        <taxon>Filarioidea</taxon>
        <taxon>Onchocercidae</taxon>
        <taxon>Wuchereria</taxon>
    </lineage>
</organism>
<dbReference type="Gene3D" id="1.20.1640.10">
    <property type="entry name" value="Multidrug efflux transporter AcrB transmembrane domain"/>
    <property type="match status" value="1"/>
</dbReference>
<evidence type="ECO:0000313" key="2">
    <source>
        <dbReference type="EMBL" id="VDM17485.1"/>
    </source>
</evidence>
<dbReference type="GO" id="GO:0006897">
    <property type="term" value="P:endocytosis"/>
    <property type="evidence" value="ECO:0007669"/>
    <property type="project" value="TreeGrafter"/>
</dbReference>
<dbReference type="GO" id="GO:0030659">
    <property type="term" value="C:cytoplasmic vesicle membrane"/>
    <property type="evidence" value="ECO:0007669"/>
    <property type="project" value="TreeGrafter"/>
</dbReference>
<dbReference type="EMBL" id="UYWW01010157">
    <property type="protein sequence ID" value="VDM17485.1"/>
    <property type="molecule type" value="Genomic_DNA"/>
</dbReference>
<sequence>MLLFFFQLTNRREIRNRKIVKIPIKGPHEKLQHTLESVGWPMIQAGASTVMCVLPLIFLQSYSPMVFFKTIILVVSWSLLHGLIILPAVLGALPDCLTNANCYRTFLSTSSQKSCRYVGPHELDQIDGQEMESSD</sequence>
<dbReference type="InParanoid" id="A0A3P7G7Q3"/>
<feature type="transmembrane region" description="Helical" evidence="1">
    <location>
        <begin position="38"/>
        <end position="59"/>
    </location>
</feature>
<dbReference type="SUPFAM" id="SSF82866">
    <property type="entry name" value="Multidrug efflux transporter AcrB transmembrane domain"/>
    <property type="match status" value="1"/>
</dbReference>
<keyword evidence="3" id="KW-1185">Reference proteome</keyword>
<dbReference type="PANTHER" id="PTHR10796:SF90">
    <property type="entry name" value="SSD DOMAIN-CONTAINING PROTEIN"/>
    <property type="match status" value="1"/>
</dbReference>
<dbReference type="OrthoDB" id="5875196at2759"/>
<evidence type="ECO:0000256" key="1">
    <source>
        <dbReference type="SAM" id="Phobius"/>
    </source>
</evidence>
<feature type="transmembrane region" description="Helical" evidence="1">
    <location>
        <begin position="71"/>
        <end position="93"/>
    </location>
</feature>
<accession>A0A3P7G7Q3</accession>
<gene>
    <name evidence="2" type="ORF">WBA_LOCUS9760</name>
</gene>
<name>A0A3P7G7Q3_WUCBA</name>
<keyword evidence="1" id="KW-0812">Transmembrane</keyword>
<dbReference type="AlphaFoldDB" id="A0A3P7G7Q3"/>
<reference evidence="2 3" key="1">
    <citation type="submission" date="2018-11" db="EMBL/GenBank/DDBJ databases">
        <authorList>
            <consortium name="Pathogen Informatics"/>
        </authorList>
    </citation>
    <scope>NUCLEOTIDE SEQUENCE [LARGE SCALE GENOMIC DNA]</scope>
</reference>
<dbReference type="InterPro" id="IPR051697">
    <property type="entry name" value="Patched_domain-protein"/>
</dbReference>